<sequence length="47" mass="5200">MFALWAKIDIERKTRGVKMESDLKYSLVTTVVALSLIVVAGLIVALH</sequence>
<evidence type="ECO:0000256" key="1">
    <source>
        <dbReference type="SAM" id="Phobius"/>
    </source>
</evidence>
<keyword evidence="1" id="KW-0472">Membrane</keyword>
<protein>
    <recommendedName>
        <fullName evidence="4">YnhF family membrane protein</fullName>
    </recommendedName>
</protein>
<organism evidence="2 3">
    <name type="scientific">Edwardsiella tarda ATCC 23685</name>
    <dbReference type="NCBI Taxonomy" id="500638"/>
    <lineage>
        <taxon>Bacteria</taxon>
        <taxon>Pseudomonadati</taxon>
        <taxon>Pseudomonadota</taxon>
        <taxon>Gammaproteobacteria</taxon>
        <taxon>Enterobacterales</taxon>
        <taxon>Hafniaceae</taxon>
        <taxon>Edwardsiella</taxon>
    </lineage>
</organism>
<dbReference type="HOGENOM" id="CLU_3167458_0_0_6"/>
<accession>D4F5S0</accession>
<evidence type="ECO:0000313" key="3">
    <source>
        <dbReference type="Proteomes" id="UP000003692"/>
    </source>
</evidence>
<keyword evidence="1" id="KW-1133">Transmembrane helix</keyword>
<comment type="caution">
    <text evidence="2">The sequence shown here is derived from an EMBL/GenBank/DDBJ whole genome shotgun (WGS) entry which is preliminary data.</text>
</comment>
<proteinExistence type="predicted"/>
<dbReference type="InterPro" id="IPR047743">
    <property type="entry name" value="YnhF-like"/>
</dbReference>
<reference evidence="2 3" key="1">
    <citation type="submission" date="2010-02" db="EMBL/GenBank/DDBJ databases">
        <authorList>
            <person name="Weinstock G."/>
            <person name="Sodergren E."/>
            <person name="Clifton S."/>
            <person name="Fulton L."/>
            <person name="Fulton B."/>
            <person name="Courtney L."/>
            <person name="Fronick C."/>
            <person name="Harrison M."/>
            <person name="Strong C."/>
            <person name="Farmer C."/>
            <person name="Delahaunty K."/>
            <person name="Markovic C."/>
            <person name="Hall O."/>
            <person name="Minx P."/>
            <person name="Tomlinson C."/>
            <person name="Mitreva M."/>
            <person name="Nelson J."/>
            <person name="Hou S."/>
            <person name="Wollam A."/>
            <person name="Pepin K.H."/>
            <person name="Johnson M."/>
            <person name="Bhonagiri V."/>
            <person name="Zhang X."/>
            <person name="Suruliraj S."/>
            <person name="Warren W."/>
            <person name="Chinwalla A."/>
            <person name="Mardis E.R."/>
            <person name="Wilson R.K."/>
        </authorList>
    </citation>
    <scope>NUCLEOTIDE SEQUENCE [LARGE SCALE GENOMIC DNA]</scope>
    <source>
        <strain evidence="2 3">ATCC 23685</strain>
    </source>
</reference>
<evidence type="ECO:0008006" key="4">
    <source>
        <dbReference type="Google" id="ProtNLM"/>
    </source>
</evidence>
<name>D4F5S0_EDWTA</name>
<dbReference type="NCBIfam" id="NF033411">
    <property type="entry name" value="small_mem_YnhF"/>
    <property type="match status" value="1"/>
</dbReference>
<dbReference type="AlphaFoldDB" id="D4F5S0"/>
<dbReference type="EMBL" id="ADGK01000162">
    <property type="protein sequence ID" value="EFE22886.1"/>
    <property type="molecule type" value="Genomic_DNA"/>
</dbReference>
<keyword evidence="1" id="KW-0812">Transmembrane</keyword>
<gene>
    <name evidence="2" type="ORF">EDWATA_02098</name>
</gene>
<dbReference type="Proteomes" id="UP000003692">
    <property type="component" value="Unassembled WGS sequence"/>
</dbReference>
<evidence type="ECO:0000313" key="2">
    <source>
        <dbReference type="EMBL" id="EFE22886.1"/>
    </source>
</evidence>
<feature type="transmembrane region" description="Helical" evidence="1">
    <location>
        <begin position="25"/>
        <end position="46"/>
    </location>
</feature>